<evidence type="ECO:0000313" key="3">
    <source>
        <dbReference type="Proteomes" id="UP000271098"/>
    </source>
</evidence>
<reference evidence="4" key="1">
    <citation type="submission" date="2016-06" db="UniProtKB">
        <authorList>
            <consortium name="WormBaseParasite"/>
        </authorList>
    </citation>
    <scope>IDENTIFICATION</scope>
</reference>
<gene>
    <name evidence="2" type="ORF">GPUH_LOCUS8154</name>
</gene>
<proteinExistence type="predicted"/>
<keyword evidence="3" id="KW-1185">Reference proteome</keyword>
<evidence type="ECO:0000313" key="4">
    <source>
        <dbReference type="WBParaSite" id="GPUH_0000816301-mRNA-1"/>
    </source>
</evidence>
<protein>
    <submittedName>
        <fullName evidence="4">DUF3677 domain-containing protein</fullName>
    </submittedName>
</protein>
<dbReference type="OrthoDB" id="19938at2759"/>
<feature type="domain" description="Integrator complex subunit 1 RPB2-binding" evidence="1">
    <location>
        <begin position="32"/>
        <end position="75"/>
    </location>
</feature>
<dbReference type="Proteomes" id="UP000271098">
    <property type="component" value="Unassembled WGS sequence"/>
</dbReference>
<organism evidence="4">
    <name type="scientific">Gongylonema pulchrum</name>
    <dbReference type="NCBI Taxonomy" id="637853"/>
    <lineage>
        <taxon>Eukaryota</taxon>
        <taxon>Metazoa</taxon>
        <taxon>Ecdysozoa</taxon>
        <taxon>Nematoda</taxon>
        <taxon>Chromadorea</taxon>
        <taxon>Rhabditida</taxon>
        <taxon>Spirurina</taxon>
        <taxon>Spiruromorpha</taxon>
        <taxon>Spiruroidea</taxon>
        <taxon>Gongylonematidae</taxon>
        <taxon>Gongylonema</taxon>
    </lineage>
</organism>
<accession>A0A183DHG3</accession>
<evidence type="ECO:0000313" key="2">
    <source>
        <dbReference type="EMBL" id="VDK61020.1"/>
    </source>
</evidence>
<dbReference type="EMBL" id="UYRT01023020">
    <property type="protein sequence ID" value="VDK61020.1"/>
    <property type="molecule type" value="Genomic_DNA"/>
</dbReference>
<dbReference type="Pfam" id="PF12432">
    <property type="entry name" value="INTS1_RP2B-bd"/>
    <property type="match status" value="1"/>
</dbReference>
<dbReference type="AlphaFoldDB" id="A0A183DHG3"/>
<reference evidence="2 3" key="2">
    <citation type="submission" date="2018-11" db="EMBL/GenBank/DDBJ databases">
        <authorList>
            <consortium name="Pathogen Informatics"/>
        </authorList>
    </citation>
    <scope>NUCLEOTIDE SEQUENCE [LARGE SCALE GENOMIC DNA]</scope>
</reference>
<evidence type="ECO:0000259" key="1">
    <source>
        <dbReference type="Pfam" id="PF12432"/>
    </source>
</evidence>
<name>A0A183DHG3_9BILA</name>
<dbReference type="InterPro" id="IPR022145">
    <property type="entry name" value="INTS1_RPB2-bd"/>
</dbReference>
<dbReference type="WBParaSite" id="GPUH_0000816301-mRNA-1">
    <property type="protein sequence ID" value="GPUH_0000816301-mRNA-1"/>
    <property type="gene ID" value="GPUH_0000816301"/>
</dbReference>
<sequence length="78" mass="9080">MLRDRHNVKDRFSKMADKYQKIEMLEIQMRDICERKGESVPRNLLKTMCTCAGIGGVRLLAARKMDSWLLNGKVCQFC</sequence>